<organism evidence="5 6">
    <name type="scientific">Lodderomyces beijingensis</name>
    <dbReference type="NCBI Taxonomy" id="1775926"/>
    <lineage>
        <taxon>Eukaryota</taxon>
        <taxon>Fungi</taxon>
        <taxon>Dikarya</taxon>
        <taxon>Ascomycota</taxon>
        <taxon>Saccharomycotina</taxon>
        <taxon>Pichiomycetes</taxon>
        <taxon>Debaryomycetaceae</taxon>
        <taxon>Candida/Lodderomyces clade</taxon>
        <taxon>Lodderomyces</taxon>
    </lineage>
</organism>
<evidence type="ECO:0000256" key="2">
    <source>
        <dbReference type="ARBA" id="ARBA00022946"/>
    </source>
</evidence>
<feature type="region of interest" description="Disordered" evidence="4">
    <location>
        <begin position="88"/>
        <end position="112"/>
    </location>
</feature>
<dbReference type="SUPFAM" id="SSF52540">
    <property type="entry name" value="P-loop containing nucleoside triphosphate hydrolases"/>
    <property type="match status" value="1"/>
</dbReference>
<dbReference type="EMBL" id="OZ022408">
    <property type="protein sequence ID" value="CAK9438991.1"/>
    <property type="molecule type" value="Genomic_DNA"/>
</dbReference>
<dbReference type="PANTHER" id="PTHR46434">
    <property type="entry name" value="GENETIC INTERACTOR OF PROHIBITINS 3, MITOCHONDRIAL"/>
    <property type="match status" value="1"/>
</dbReference>
<dbReference type="RefSeq" id="XP_066830153.1">
    <property type="nucleotide sequence ID" value="XM_066973301.1"/>
</dbReference>
<dbReference type="InterPro" id="IPR050896">
    <property type="entry name" value="Mito_lipid_metab_GTPase"/>
</dbReference>
<evidence type="ECO:0000256" key="4">
    <source>
        <dbReference type="SAM" id="MobiDB-lite"/>
    </source>
</evidence>
<gene>
    <name evidence="5" type="ORF">LODBEIA_P32150</name>
</gene>
<accession>A0ABP0ZPD7</accession>
<dbReference type="PANTHER" id="PTHR46434:SF1">
    <property type="entry name" value="GENETIC INTERACTOR OF PROHIBITINS 3, MITOCHONDRIAL"/>
    <property type="match status" value="1"/>
</dbReference>
<name>A0ABP0ZPD7_9ASCO</name>
<dbReference type="InterPro" id="IPR027417">
    <property type="entry name" value="P-loop_NTPase"/>
</dbReference>
<reference evidence="5 6" key="1">
    <citation type="submission" date="2024-03" db="EMBL/GenBank/DDBJ databases">
        <authorList>
            <person name="Brejova B."/>
        </authorList>
    </citation>
    <scope>NUCLEOTIDE SEQUENCE [LARGE SCALE GENOMIC DNA]</scope>
    <source>
        <strain evidence="5 6">CBS 14171</strain>
    </source>
</reference>
<dbReference type="Gene3D" id="3.40.50.300">
    <property type="entry name" value="P-loop containing nucleotide triphosphate hydrolases"/>
    <property type="match status" value="1"/>
</dbReference>
<evidence type="ECO:0000256" key="3">
    <source>
        <dbReference type="ARBA" id="ARBA00031834"/>
    </source>
</evidence>
<keyword evidence="2" id="KW-0809">Transit peptide</keyword>
<dbReference type="Proteomes" id="UP001497383">
    <property type="component" value="Chromosome 4"/>
</dbReference>
<proteinExistence type="predicted"/>
<sequence length="613" mass="69622">MIPRIIPKRILLAQVRWSSSIAIPYLHSMEARCRSCGVKLQNKNRDELGYYIAKKAETDAKAMKPADKVYSEKFKGLSKEDHELLLSNDFGGNNESRSASPSSPPDDVSSTSPLDSVRKMFTLNLNENDIDCLRCRSAIYQSKYTMDKTEFPIKQLQHVLAKIPDAAPIVYLVSATDFPMGLNRAILQFRPASQVRFILTKVDRLVQRRHEASYDYIRTFFADYMHVQYGVPKQNTFISSSSKSWNMEALDSFIPEGAYIVGSTNCGKSTLIKSLMLRMDLHDKRQFAYRLPFKMAKNLKGQYRREFEKKIGPGMSHLPGFTREIIPVAIGLKTVYDVPGFNNNAQIHHLLNRFKSPSMIPRLMKGQTTYDRGLFNSKYESFKGPNVVSFSGLAYLQLAPGCHYQVRNVTNFDTHAFSNLDKAKAVAVNVPRALENKFAIKDIGDGDARGFDGEFDCYMIPPFHGAIDLVFENFGYVNIKPTGARSSNELMKLYVVPGMHVVIRQPISDYILKTFSGVDGNGNVLKKEHWFDKSTFRLKRFDGKSPLYSRLVPFDSSAAGAEAPKANGEEVDSDRRRRGEEYSQFNKHLNTSGKVYGDEYVLDESNKYHFWIE</sequence>
<keyword evidence="6" id="KW-1185">Reference proteome</keyword>
<dbReference type="GeneID" id="92208411"/>
<evidence type="ECO:0000256" key="1">
    <source>
        <dbReference type="ARBA" id="ARBA00018901"/>
    </source>
</evidence>
<evidence type="ECO:0000313" key="5">
    <source>
        <dbReference type="EMBL" id="CAK9438991.1"/>
    </source>
</evidence>
<protein>
    <recommendedName>
        <fullName evidence="1">Genetic interactor of prohibitins 3, mitochondrial</fullName>
    </recommendedName>
    <alternativeName>
        <fullName evidence="3">Found in mitochondrial proteome protein 38</fullName>
    </alternativeName>
</protein>
<feature type="compositionally biased region" description="Low complexity" evidence="4">
    <location>
        <begin position="96"/>
        <end position="112"/>
    </location>
</feature>
<evidence type="ECO:0000313" key="6">
    <source>
        <dbReference type="Proteomes" id="UP001497383"/>
    </source>
</evidence>